<name>A0ABU8QM74_9PSED</name>
<dbReference type="PANTHER" id="PTHR37089:SF1">
    <property type="entry name" value="MEMBRANE PROTEIN"/>
    <property type="match status" value="1"/>
</dbReference>
<dbReference type="InterPro" id="IPR053167">
    <property type="entry name" value="Spore_coat_component"/>
</dbReference>
<proteinExistence type="predicted"/>
<dbReference type="RefSeq" id="WP_339597928.1">
    <property type="nucleotide sequence ID" value="NZ_JBBHLC010000001.1"/>
</dbReference>
<dbReference type="SMART" id="SM00972">
    <property type="entry name" value="SCPU"/>
    <property type="match status" value="1"/>
</dbReference>
<dbReference type="PANTHER" id="PTHR37089">
    <property type="entry name" value="PROTEIN U-RELATED"/>
    <property type="match status" value="1"/>
</dbReference>
<dbReference type="EMBL" id="JBBHLC010000001">
    <property type="protein sequence ID" value="MEJ5861758.1"/>
    <property type="molecule type" value="Genomic_DNA"/>
</dbReference>
<evidence type="ECO:0000313" key="3">
    <source>
        <dbReference type="Proteomes" id="UP001380290"/>
    </source>
</evidence>
<evidence type="ECO:0000313" key="2">
    <source>
        <dbReference type="EMBL" id="MEJ5861758.1"/>
    </source>
</evidence>
<feature type="domain" description="Spore coat protein U/FanG" evidence="1">
    <location>
        <begin position="32"/>
        <end position="179"/>
    </location>
</feature>
<keyword evidence="3" id="KW-1185">Reference proteome</keyword>
<dbReference type="InterPro" id="IPR007893">
    <property type="entry name" value="Spore_coat_U/FanG"/>
</dbReference>
<accession>A0ABU8QM74</accession>
<evidence type="ECO:0000259" key="1">
    <source>
        <dbReference type="Pfam" id="PF05229"/>
    </source>
</evidence>
<comment type="caution">
    <text evidence="2">The sequence shown here is derived from an EMBL/GenBank/DDBJ whole genome shotgun (WGS) entry which is preliminary data.</text>
</comment>
<protein>
    <submittedName>
        <fullName evidence="2">Spore coat U domain-containing protein</fullName>
    </submittedName>
</protein>
<dbReference type="Proteomes" id="UP001380290">
    <property type="component" value="Unassembled WGS sequence"/>
</dbReference>
<sequence>MHKERLQRTSLLLLTLGPLLLPGGVVHGSSTGFIQAQLIISAACQINNNPQPATLGNPGLIDFGAQGPSWEQPLAGKVDDPGGAGGLQISCSPQVRAFTVRIDEGLNGGDGVRRLSNGRETIVYQLAVDPAGNSRYAVGQARTFTIRGTQQVPVPIYGVVVAQPRALPAGLYRDTLRVTLDW</sequence>
<gene>
    <name evidence="2" type="ORF">V7S98_00770</name>
</gene>
<organism evidence="2 3">
    <name type="scientific">Pseudomonas farsensis</name>
    <dbReference type="NCBI Taxonomy" id="2745492"/>
    <lineage>
        <taxon>Bacteria</taxon>
        <taxon>Pseudomonadati</taxon>
        <taxon>Pseudomonadota</taxon>
        <taxon>Gammaproteobacteria</taxon>
        <taxon>Pseudomonadales</taxon>
        <taxon>Pseudomonadaceae</taxon>
        <taxon>Pseudomonas</taxon>
    </lineage>
</organism>
<dbReference type="Pfam" id="PF05229">
    <property type="entry name" value="SCPU"/>
    <property type="match status" value="1"/>
</dbReference>
<reference evidence="2 3" key="1">
    <citation type="submission" date="2024-02" db="EMBL/GenBank/DDBJ databases">
        <title>Identification of pathogenicity and growth-promoting function of Pseudomonas putida variant.</title>
        <authorList>
            <person name="Sun J."/>
        </authorList>
    </citation>
    <scope>NUCLEOTIDE SEQUENCE [LARGE SCALE GENOMIC DNA]</scope>
    <source>
        <strain evidence="2 3">A03</strain>
    </source>
</reference>